<evidence type="ECO:0000313" key="1">
    <source>
        <dbReference type="EMBL" id="MCA9759757.1"/>
    </source>
</evidence>
<reference evidence="1" key="1">
    <citation type="submission" date="2020-04" db="EMBL/GenBank/DDBJ databases">
        <authorList>
            <person name="Zhang T."/>
        </authorList>
    </citation>
    <scope>NUCLEOTIDE SEQUENCE</scope>
    <source>
        <strain evidence="1">HKST-UBA02</strain>
    </source>
</reference>
<feature type="non-terminal residue" evidence="1">
    <location>
        <position position="1"/>
    </location>
</feature>
<accession>A0A956SGH4</accession>
<dbReference type="Pfam" id="PF07676">
    <property type="entry name" value="PD40"/>
    <property type="match status" value="1"/>
</dbReference>
<comment type="caution">
    <text evidence="1">The sequence shown here is derived from an EMBL/GenBank/DDBJ whole genome shotgun (WGS) entry which is preliminary data.</text>
</comment>
<dbReference type="SUPFAM" id="SSF82171">
    <property type="entry name" value="DPP6 N-terminal domain-like"/>
    <property type="match status" value="1"/>
</dbReference>
<dbReference type="EMBL" id="JAGQHS010000475">
    <property type="protein sequence ID" value="MCA9759757.1"/>
    <property type="molecule type" value="Genomic_DNA"/>
</dbReference>
<evidence type="ECO:0000313" key="2">
    <source>
        <dbReference type="Proteomes" id="UP000739538"/>
    </source>
</evidence>
<dbReference type="AlphaFoldDB" id="A0A956SGH4"/>
<organism evidence="1 2">
    <name type="scientific">Eiseniibacteriota bacterium</name>
    <dbReference type="NCBI Taxonomy" id="2212470"/>
    <lineage>
        <taxon>Bacteria</taxon>
        <taxon>Candidatus Eiseniibacteriota</taxon>
    </lineage>
</organism>
<dbReference type="Gene3D" id="2.120.10.30">
    <property type="entry name" value="TolB, C-terminal domain"/>
    <property type="match status" value="2"/>
</dbReference>
<reference evidence="1" key="2">
    <citation type="journal article" date="2021" name="Microbiome">
        <title>Successional dynamics and alternative stable states in a saline activated sludge microbial community over 9 years.</title>
        <authorList>
            <person name="Wang Y."/>
            <person name="Ye J."/>
            <person name="Ju F."/>
            <person name="Liu L."/>
            <person name="Boyd J.A."/>
            <person name="Deng Y."/>
            <person name="Parks D.H."/>
            <person name="Jiang X."/>
            <person name="Yin X."/>
            <person name="Woodcroft B.J."/>
            <person name="Tyson G.W."/>
            <person name="Hugenholtz P."/>
            <person name="Polz M.F."/>
            <person name="Zhang T."/>
        </authorList>
    </citation>
    <scope>NUCLEOTIDE SEQUENCE</scope>
    <source>
        <strain evidence="1">HKST-UBA02</strain>
    </source>
</reference>
<protein>
    <submittedName>
        <fullName evidence="1">PD40 domain-containing protein</fullName>
    </submittedName>
</protein>
<name>A0A956SGH4_UNCEI</name>
<dbReference type="InterPro" id="IPR011659">
    <property type="entry name" value="WD40"/>
</dbReference>
<dbReference type="Proteomes" id="UP000739538">
    <property type="component" value="Unassembled WGS sequence"/>
</dbReference>
<proteinExistence type="predicted"/>
<dbReference type="InterPro" id="IPR011042">
    <property type="entry name" value="6-blade_b-propeller_TolB-like"/>
</dbReference>
<gene>
    <name evidence="1" type="ORF">KDA27_28425</name>
</gene>
<sequence>RNGHVTGARFTPDGVGIVYGASWDGRPYEIYSSRLGSPESRSLGLPPGSLLSMSKTGEMAVSLGYHNTIWFQVAGTLARVPLAGGGARPVQKLVGHADWSADGKTMAIVRYRDGRCLLEYPSGNLLLETENWLGHCRVSPDGRHVAFGRHRSPGEGAADLCVVDESRTVRVLARDATNLNGIAWSPAGDEVWWSGINAAQAHGIWAADLTGREREIHVSPVRLTLHDVRTDGGTLLTIDDLRTCLMVGGDSDSSERDLSWFDGSVVSDLSADGEQVLFIEAHEAENPHYACYLRQIDGSPAIRLGGGSVSRFSADGQWVVTNVSYPVHHLALYPTGFGEPRPVPLDGVDRIWWAGFHPDGQQLFLVASSPERPNRLYRVSIDGGTPELLLDEHVQFDRFVGLPVSADGDRIVLGRVTGEHVSFRVSTKTMDTIDRLTPADIPLRFDESGSQLFFVGGGSTRRSLDRLDLASGERTPLAVLEPPSPMGLIYMTKPVVSADGGRYAYSFMRVVSNLYLVEGLV</sequence>